<dbReference type="Proteomes" id="UP000616724">
    <property type="component" value="Unassembled WGS sequence"/>
</dbReference>
<feature type="transmembrane region" description="Helical" evidence="8">
    <location>
        <begin position="250"/>
        <end position="272"/>
    </location>
</feature>
<keyword evidence="11" id="KW-1185">Reference proteome</keyword>
<evidence type="ECO:0000256" key="1">
    <source>
        <dbReference type="ARBA" id="ARBA00004651"/>
    </source>
</evidence>
<dbReference type="Pfam" id="PF03176">
    <property type="entry name" value="MMPL"/>
    <property type="match status" value="2"/>
</dbReference>
<reference evidence="10 11" key="1">
    <citation type="submission" date="2021-01" db="EMBL/GenBank/DDBJ databases">
        <title>Whole genome shotgun sequence of Planobispora longispora NBRC 13918.</title>
        <authorList>
            <person name="Komaki H."/>
            <person name="Tamura T."/>
        </authorList>
    </citation>
    <scope>NUCLEOTIDE SEQUENCE [LARGE SCALE GENOMIC DNA]</scope>
    <source>
        <strain evidence="10 11">NBRC 13918</strain>
    </source>
</reference>
<feature type="transmembrane region" description="Helical" evidence="8">
    <location>
        <begin position="714"/>
        <end position="736"/>
    </location>
</feature>
<proteinExistence type="inferred from homology"/>
<dbReference type="InterPro" id="IPR004869">
    <property type="entry name" value="MMPL_dom"/>
</dbReference>
<evidence type="ECO:0000256" key="4">
    <source>
        <dbReference type="ARBA" id="ARBA00022692"/>
    </source>
</evidence>
<protein>
    <submittedName>
        <fullName evidence="10">Membrane protein</fullName>
    </submittedName>
</protein>
<feature type="transmembrane region" description="Helical" evidence="8">
    <location>
        <begin position="200"/>
        <end position="230"/>
    </location>
</feature>
<feature type="transmembrane region" description="Helical" evidence="8">
    <location>
        <begin position="298"/>
        <end position="319"/>
    </location>
</feature>
<dbReference type="PANTHER" id="PTHR33406">
    <property type="entry name" value="MEMBRANE PROTEIN MJ1562-RELATED"/>
    <property type="match status" value="1"/>
</dbReference>
<keyword evidence="4 8" id="KW-0812">Transmembrane</keyword>
<accession>A0A8J3W4C9</accession>
<evidence type="ECO:0000313" key="10">
    <source>
        <dbReference type="EMBL" id="GIH75647.1"/>
    </source>
</evidence>
<keyword evidence="5 8" id="KW-1133">Transmembrane helix</keyword>
<feature type="compositionally biased region" description="Low complexity" evidence="7">
    <location>
        <begin position="16"/>
        <end position="27"/>
    </location>
</feature>
<dbReference type="SUPFAM" id="SSF82866">
    <property type="entry name" value="Multidrug efflux transporter AcrB transmembrane domain"/>
    <property type="match status" value="2"/>
</dbReference>
<dbReference type="RefSeq" id="WP_203890313.1">
    <property type="nucleotide sequence ID" value="NZ_BOOH01000017.1"/>
</dbReference>
<feature type="transmembrane region" description="Helical" evidence="8">
    <location>
        <begin position="572"/>
        <end position="594"/>
    </location>
</feature>
<organism evidence="10 11">
    <name type="scientific">Planobispora longispora</name>
    <dbReference type="NCBI Taxonomy" id="28887"/>
    <lineage>
        <taxon>Bacteria</taxon>
        <taxon>Bacillati</taxon>
        <taxon>Actinomycetota</taxon>
        <taxon>Actinomycetes</taxon>
        <taxon>Streptosporangiales</taxon>
        <taxon>Streptosporangiaceae</taxon>
        <taxon>Planobispora</taxon>
    </lineage>
</organism>
<evidence type="ECO:0000313" key="11">
    <source>
        <dbReference type="Proteomes" id="UP000616724"/>
    </source>
</evidence>
<feature type="transmembrane region" description="Helical" evidence="8">
    <location>
        <begin position="638"/>
        <end position="659"/>
    </location>
</feature>
<evidence type="ECO:0000259" key="9">
    <source>
        <dbReference type="Pfam" id="PF03176"/>
    </source>
</evidence>
<feature type="transmembrane region" description="Helical" evidence="8">
    <location>
        <begin position="387"/>
        <end position="405"/>
    </location>
</feature>
<evidence type="ECO:0000256" key="5">
    <source>
        <dbReference type="ARBA" id="ARBA00022989"/>
    </source>
</evidence>
<feature type="transmembrane region" description="Helical" evidence="8">
    <location>
        <begin position="325"/>
        <end position="350"/>
    </location>
</feature>
<feature type="transmembrane region" description="Helical" evidence="8">
    <location>
        <begin position="35"/>
        <end position="51"/>
    </location>
</feature>
<name>A0A8J3W4C9_9ACTN</name>
<comment type="caution">
    <text evidence="10">The sequence shown here is derived from an EMBL/GenBank/DDBJ whole genome shotgun (WGS) entry which is preliminary data.</text>
</comment>
<dbReference type="AlphaFoldDB" id="A0A8J3W4C9"/>
<gene>
    <name evidence="10" type="ORF">Plo01_20760</name>
</gene>
<evidence type="ECO:0000256" key="7">
    <source>
        <dbReference type="SAM" id="MobiDB-lite"/>
    </source>
</evidence>
<keyword evidence="6 8" id="KW-0472">Membrane</keyword>
<dbReference type="GO" id="GO:0005886">
    <property type="term" value="C:plasma membrane"/>
    <property type="evidence" value="ECO:0007669"/>
    <property type="project" value="UniProtKB-SubCell"/>
</dbReference>
<feature type="domain" description="Membrane transport protein MMPL" evidence="9">
    <location>
        <begin position="545"/>
        <end position="756"/>
    </location>
</feature>
<evidence type="ECO:0000256" key="3">
    <source>
        <dbReference type="ARBA" id="ARBA00022475"/>
    </source>
</evidence>
<feature type="transmembrane region" description="Helical" evidence="8">
    <location>
        <begin position="686"/>
        <end position="708"/>
    </location>
</feature>
<evidence type="ECO:0000256" key="6">
    <source>
        <dbReference type="ARBA" id="ARBA00023136"/>
    </source>
</evidence>
<feature type="transmembrane region" description="Helical" evidence="8">
    <location>
        <begin position="599"/>
        <end position="618"/>
    </location>
</feature>
<dbReference type="EMBL" id="BOOH01000017">
    <property type="protein sequence ID" value="GIH75647.1"/>
    <property type="molecule type" value="Genomic_DNA"/>
</dbReference>
<dbReference type="Gene3D" id="1.20.1640.10">
    <property type="entry name" value="Multidrug efflux transporter AcrB transmembrane domain"/>
    <property type="match status" value="2"/>
</dbReference>
<keyword evidence="3" id="KW-1003">Cell membrane</keyword>
<evidence type="ECO:0000256" key="8">
    <source>
        <dbReference type="SAM" id="Phobius"/>
    </source>
</evidence>
<comment type="subcellular location">
    <subcellularLocation>
        <location evidence="1">Cell membrane</location>
        <topology evidence="1">Multi-pass membrane protein</topology>
    </subcellularLocation>
</comment>
<dbReference type="InterPro" id="IPR050545">
    <property type="entry name" value="Mycobact_MmpL"/>
</dbReference>
<comment type="similarity">
    <text evidence="2">Belongs to the resistance-nodulation-cell division (RND) (TC 2.A.6) family. MmpL subfamily.</text>
</comment>
<dbReference type="PANTHER" id="PTHR33406:SF11">
    <property type="entry name" value="MEMBRANE PROTEIN SCO6666-RELATED"/>
    <property type="match status" value="1"/>
</dbReference>
<evidence type="ECO:0000256" key="2">
    <source>
        <dbReference type="ARBA" id="ARBA00010157"/>
    </source>
</evidence>
<sequence length="773" mass="79934">MLHSHPGTTLEPPADPSGRASGPAGPGRAVRRRHLVLWLTAVAIALAVLAGHDVHDRLTFGGATVSGAESERAERLLATGFGTGVPHLVLIARGPGPVDRADAVAAGKSVAARLARDPAVTRVTSYWDIRSPTLRSGDGRAALILARLRGDDRERTGAAARLAPALAGAHGPLTVLVTGESQVKAEARSRSERDLHTVELITVPLTFIILLLVFGSLTAAALPVLVGVFAVTGTMAVLRLLTELTEVSAFAMSLASLLGFALAVDFSLFVVTRFREELAGGREAAEAIRVTMRTTGRAMAFSALTVTLSLAALLLFPFMMLRSVALGGIAVTLLAAAGSLVVLPAALAVLGGRVDSLAVPGPWRAGRDRGPGGGWSRLAMAVMRRPLAVAVPTVALLAVLGAPFLDVRFGIFDDRLLPPEASAARAAEELRRDFDARDSISATTVVLPGLKVAGGDTTGSGGGAGDAGGAHARLDAYARSLSALDGVLRVDTVTGSYRGGSFSGLPPGPPERFTGPAGTWLAVSTAYEPYAVENSELARGLRAVPAPGEAAVGGPGAQLADIRRGIADTLPLGLSLVAMTTFALVAGMTGSVVLAAKALLMNALSLGATFGVLVHVFQEGHLRALVGSFTVTGTIDTLVPVLMFCMAFGLSMDYEIFLLSRITEEYRRTGDTVTAVALGMERTGRLFTSAAVIFAVVMGSMATSSLVLLKMVGVGLALAVLLDCTLIRGLLVPAVMRLAGRANWWSPWGPGKLRGFRKASAESPCSPVPARRA</sequence>
<feature type="domain" description="Membrane transport protein MMPL" evidence="9">
    <location>
        <begin position="69"/>
        <end position="388"/>
    </location>
</feature>
<feature type="region of interest" description="Disordered" evidence="7">
    <location>
        <begin position="1"/>
        <end position="27"/>
    </location>
</feature>